<feature type="binding site" evidence="7">
    <location>
        <position position="118"/>
    </location>
    <ligand>
        <name>Mn(2+)</name>
        <dbReference type="ChEBI" id="CHEBI:29035"/>
    </ligand>
</feature>
<dbReference type="EC" id="1.15.1.1" evidence="3 8"/>
<evidence type="ECO:0000256" key="3">
    <source>
        <dbReference type="ARBA" id="ARBA00012682"/>
    </source>
</evidence>
<dbReference type="PRINTS" id="PR01703">
    <property type="entry name" value="MNSODISMTASE"/>
</dbReference>
<dbReference type="GO" id="GO:0046872">
    <property type="term" value="F:metal ion binding"/>
    <property type="evidence" value="ECO:0007669"/>
    <property type="project" value="UniProtKB-KW"/>
</dbReference>
<keyword evidence="12" id="KW-1185">Reference proteome</keyword>
<accession>A0A8U0A340</accession>
<dbReference type="Gene3D" id="1.10.287.990">
    <property type="entry name" value="Fe,Mn superoxide dismutase (SOD) domain"/>
    <property type="match status" value="1"/>
</dbReference>
<evidence type="ECO:0000259" key="10">
    <source>
        <dbReference type="Pfam" id="PF02777"/>
    </source>
</evidence>
<evidence type="ECO:0000256" key="8">
    <source>
        <dbReference type="RuleBase" id="RU000414"/>
    </source>
</evidence>
<organism evidence="11 12">
    <name type="scientific">Halocatena salina</name>
    <dbReference type="NCBI Taxonomy" id="2934340"/>
    <lineage>
        <taxon>Archaea</taxon>
        <taxon>Methanobacteriati</taxon>
        <taxon>Methanobacteriota</taxon>
        <taxon>Stenosarchaea group</taxon>
        <taxon>Halobacteria</taxon>
        <taxon>Halobacteriales</taxon>
        <taxon>Natronomonadaceae</taxon>
        <taxon>Halocatena</taxon>
    </lineage>
</organism>
<reference evidence="11" key="1">
    <citation type="submission" date="2022-04" db="EMBL/GenBank/DDBJ databases">
        <title>Halocatena sp. nov., isolated from a salt lake.</title>
        <authorList>
            <person name="Cui H.-L."/>
        </authorList>
    </citation>
    <scope>NUCLEOTIDE SEQUENCE</scope>
    <source>
        <strain evidence="11">AD-1</strain>
    </source>
</reference>
<dbReference type="InterPro" id="IPR036314">
    <property type="entry name" value="SOD_C_sf"/>
</dbReference>
<feature type="domain" description="Manganese/iron superoxide dismutase C-terminal" evidence="10">
    <location>
        <begin position="133"/>
        <end position="235"/>
    </location>
</feature>
<keyword evidence="5 8" id="KW-0560">Oxidoreductase</keyword>
<feature type="domain" description="Manganese/iron superoxide dismutase N-terminal" evidence="9">
    <location>
        <begin position="45"/>
        <end position="126"/>
    </location>
</feature>
<dbReference type="Pfam" id="PF00081">
    <property type="entry name" value="Sod_Fe_N"/>
    <property type="match status" value="1"/>
</dbReference>
<dbReference type="PROSITE" id="PS00088">
    <property type="entry name" value="SOD_MN"/>
    <property type="match status" value="1"/>
</dbReference>
<protein>
    <recommendedName>
        <fullName evidence="3 8">Superoxide dismutase</fullName>
        <ecNumber evidence="3 8">1.15.1.1</ecNumber>
    </recommendedName>
</protein>
<dbReference type="PANTHER" id="PTHR11404">
    <property type="entry name" value="SUPEROXIDE DISMUTASE 2"/>
    <property type="match status" value="1"/>
</dbReference>
<proteinExistence type="inferred from homology"/>
<gene>
    <name evidence="11" type="ORF">MW046_12935</name>
</gene>
<dbReference type="InterPro" id="IPR006311">
    <property type="entry name" value="TAT_signal"/>
</dbReference>
<dbReference type="InterPro" id="IPR019833">
    <property type="entry name" value="Mn/Fe_SOD_BS"/>
</dbReference>
<dbReference type="GeneID" id="71928968"/>
<dbReference type="AlphaFoldDB" id="A0A8U0A340"/>
<dbReference type="InterPro" id="IPR019832">
    <property type="entry name" value="Mn/Fe_SOD_C"/>
</dbReference>
<dbReference type="InterPro" id="IPR036324">
    <property type="entry name" value="Mn/Fe_SOD_N_sf"/>
</dbReference>
<evidence type="ECO:0000256" key="5">
    <source>
        <dbReference type="ARBA" id="ARBA00023002"/>
    </source>
</evidence>
<dbReference type="SUPFAM" id="SSF54719">
    <property type="entry name" value="Fe,Mn superoxide dismutase (SOD), C-terminal domain"/>
    <property type="match status" value="1"/>
</dbReference>
<dbReference type="PANTHER" id="PTHR11404:SF6">
    <property type="entry name" value="SUPEROXIDE DISMUTASE [MN], MITOCHONDRIAL"/>
    <property type="match status" value="1"/>
</dbReference>
<dbReference type="Gene3D" id="3.55.40.20">
    <property type="entry name" value="Iron/manganese superoxide dismutase, C-terminal domain"/>
    <property type="match status" value="1"/>
</dbReference>
<name>A0A8U0A340_9EURY</name>
<comment type="cofactor">
    <cofactor evidence="1">
        <name>Mn(2+)</name>
        <dbReference type="ChEBI" id="CHEBI:29035"/>
    </cofactor>
</comment>
<dbReference type="InterPro" id="IPR001189">
    <property type="entry name" value="Mn/Fe_SOD"/>
</dbReference>
<feature type="binding site" evidence="7">
    <location>
        <position position="202"/>
    </location>
    <ligand>
        <name>Mn(2+)</name>
        <dbReference type="ChEBI" id="CHEBI:29035"/>
    </ligand>
</feature>
<dbReference type="Pfam" id="PF02777">
    <property type="entry name" value="Sod_Fe_C"/>
    <property type="match status" value="1"/>
</dbReference>
<evidence type="ECO:0000256" key="6">
    <source>
        <dbReference type="ARBA" id="ARBA00023211"/>
    </source>
</evidence>
<comment type="similarity">
    <text evidence="2 8">Belongs to the iron/manganese superoxide dismutase family.</text>
</comment>
<feature type="binding site" evidence="7">
    <location>
        <position position="206"/>
    </location>
    <ligand>
        <name>Mn(2+)</name>
        <dbReference type="ChEBI" id="CHEBI:29035"/>
    </ligand>
</feature>
<dbReference type="PIRSF" id="PIRSF000349">
    <property type="entry name" value="SODismutase"/>
    <property type="match status" value="1"/>
</dbReference>
<dbReference type="InterPro" id="IPR050265">
    <property type="entry name" value="Fe/Mn_Superoxide_Dismutase"/>
</dbReference>
<comment type="function">
    <text evidence="8">Destroys radicals which are normally produced within the cells and which are toxic to biological systems.</text>
</comment>
<evidence type="ECO:0000256" key="4">
    <source>
        <dbReference type="ARBA" id="ARBA00022723"/>
    </source>
</evidence>
<dbReference type="InterPro" id="IPR019831">
    <property type="entry name" value="Mn/Fe_SOD_N"/>
</dbReference>
<sequence length="246" mass="27075">MYESTNDDGTTRRTMLQLLGATAGIATVGVGDAFALQSESSDDGRYTLPSLPYDYDALEPAIDEQIMRLHHDKHHQGYVDGANEALDKLADMRQKDEFDNIKSVKRDLSFNLSGHVLHSIFWTSMSPDGGGSPSGTLADALQEDFGSVDGAIAEFCAAAKKVESSGWGLLVYDHLADRLLVTQAEAHNDLAVQGATPLLVLDVWEHAYYLQYTNDRGAYVDAFFDVVDWETVRSRYEAVTSSAVWE</sequence>
<dbReference type="FunFam" id="3.55.40.20:FF:000004">
    <property type="entry name" value="Superoxide dismutase [Fe]"/>
    <property type="match status" value="1"/>
</dbReference>
<dbReference type="KEGG" id="haad:MW046_12935"/>
<feature type="binding site" evidence="7">
    <location>
        <position position="70"/>
    </location>
    <ligand>
        <name>Mn(2+)</name>
        <dbReference type="ChEBI" id="CHEBI:29035"/>
    </ligand>
</feature>
<dbReference type="SUPFAM" id="SSF46609">
    <property type="entry name" value="Fe,Mn superoxide dismutase (SOD), N-terminal domain"/>
    <property type="match status" value="1"/>
</dbReference>
<dbReference type="Proteomes" id="UP000831768">
    <property type="component" value="Chromosome"/>
</dbReference>
<comment type="catalytic activity">
    <reaction evidence="8">
        <text>2 superoxide + 2 H(+) = H2O2 + O2</text>
        <dbReference type="Rhea" id="RHEA:20696"/>
        <dbReference type="ChEBI" id="CHEBI:15378"/>
        <dbReference type="ChEBI" id="CHEBI:15379"/>
        <dbReference type="ChEBI" id="CHEBI:16240"/>
        <dbReference type="ChEBI" id="CHEBI:18421"/>
        <dbReference type="EC" id="1.15.1.1"/>
    </reaction>
</comment>
<dbReference type="FunFam" id="1.10.287.990:FF:000001">
    <property type="entry name" value="Superoxide dismutase"/>
    <property type="match status" value="1"/>
</dbReference>
<evidence type="ECO:0000256" key="2">
    <source>
        <dbReference type="ARBA" id="ARBA00008714"/>
    </source>
</evidence>
<dbReference type="PROSITE" id="PS51318">
    <property type="entry name" value="TAT"/>
    <property type="match status" value="1"/>
</dbReference>
<dbReference type="RefSeq" id="WP_247993519.1">
    <property type="nucleotide sequence ID" value="NZ_CP096019.1"/>
</dbReference>
<dbReference type="GO" id="GO:0004784">
    <property type="term" value="F:superoxide dismutase activity"/>
    <property type="evidence" value="ECO:0007669"/>
    <property type="project" value="UniProtKB-EC"/>
</dbReference>
<evidence type="ECO:0000259" key="9">
    <source>
        <dbReference type="Pfam" id="PF00081"/>
    </source>
</evidence>
<evidence type="ECO:0000313" key="12">
    <source>
        <dbReference type="Proteomes" id="UP000831768"/>
    </source>
</evidence>
<evidence type="ECO:0000256" key="7">
    <source>
        <dbReference type="PIRSR" id="PIRSR000349-1"/>
    </source>
</evidence>
<evidence type="ECO:0000313" key="11">
    <source>
        <dbReference type="EMBL" id="UPM42848.1"/>
    </source>
</evidence>
<keyword evidence="4 7" id="KW-0479">Metal-binding</keyword>
<evidence type="ECO:0000256" key="1">
    <source>
        <dbReference type="ARBA" id="ARBA00001936"/>
    </source>
</evidence>
<dbReference type="EMBL" id="CP096019">
    <property type="protein sequence ID" value="UPM42848.1"/>
    <property type="molecule type" value="Genomic_DNA"/>
</dbReference>
<keyword evidence="6" id="KW-0464">Manganese</keyword>